<evidence type="ECO:0000256" key="2">
    <source>
        <dbReference type="ARBA" id="ARBA00003049"/>
    </source>
</evidence>
<sequence>MDKNKIISTEELAEFGETESLNQRAFALINQQKGTWELAHNNYAALSGVQTRSFDFGHFKIIVQHNPGRIRSSAAKTDAGSIAARPCFLCAKNLPEVQKGIIFQNRFFILVNPFPIFPAHLTVPHFEHTPQQILAYFPDMLELARALPGFTVFYNGPQCGASAPDHFHFQAGIRGFLPVEEELDELEKNHSTTLFQNSQLHVYAVENYFRKFVAVCSSEKREVVRAFNYLYQQLPAVDNNEPMLNVLCFFEEETWKILVFPRAKQRPSHFFETGEKQIVVSPAAVELGGVLVLPRAEDFSSISSRTIQEIYGEVTLQSSDFSRLKSMFAQFS</sequence>
<dbReference type="OrthoDB" id="5494374at2"/>
<dbReference type="GO" id="GO:0006006">
    <property type="term" value="P:glucose metabolic process"/>
    <property type="evidence" value="ECO:0007669"/>
    <property type="project" value="TreeGrafter"/>
</dbReference>
<accession>A0A1M4YVH0</accession>
<comment type="catalytic activity">
    <reaction evidence="1">
        <text>GDP-alpha-D-glucose + phosphate = alpha-D-glucose 1-phosphate + GDP + H(+)</text>
        <dbReference type="Rhea" id="RHEA:30387"/>
        <dbReference type="ChEBI" id="CHEBI:15378"/>
        <dbReference type="ChEBI" id="CHEBI:43474"/>
        <dbReference type="ChEBI" id="CHEBI:58189"/>
        <dbReference type="ChEBI" id="CHEBI:58601"/>
        <dbReference type="ChEBI" id="CHEBI:62230"/>
        <dbReference type="EC" id="2.7.7.78"/>
    </reaction>
</comment>
<dbReference type="PANTHER" id="PTHR20884">
    <property type="entry name" value="GDP-D-GLUCOSE PHOSPHORYLASE 1"/>
    <property type="match status" value="1"/>
</dbReference>
<evidence type="ECO:0000256" key="3">
    <source>
        <dbReference type="ARBA" id="ARBA00012507"/>
    </source>
</evidence>
<evidence type="ECO:0000259" key="6">
    <source>
        <dbReference type="Pfam" id="PF26216"/>
    </source>
</evidence>
<evidence type="ECO:0000256" key="4">
    <source>
        <dbReference type="ARBA" id="ARBA00018857"/>
    </source>
</evidence>
<evidence type="ECO:0000256" key="1">
    <source>
        <dbReference type="ARBA" id="ARBA00000063"/>
    </source>
</evidence>
<dbReference type="GO" id="GO:0080048">
    <property type="term" value="F:GDP-D-glucose phosphorylase activity"/>
    <property type="evidence" value="ECO:0007669"/>
    <property type="project" value="InterPro"/>
</dbReference>
<evidence type="ECO:0000259" key="5">
    <source>
        <dbReference type="Pfam" id="PF16269"/>
    </source>
</evidence>
<protein>
    <recommendedName>
        <fullName evidence="4">GDP-D-glucose phosphorylase 1</fullName>
        <ecNumber evidence="3">2.7.7.78</ecNumber>
    </recommendedName>
</protein>
<dbReference type="GO" id="GO:0005085">
    <property type="term" value="F:guanyl-nucleotide exchange factor activity"/>
    <property type="evidence" value="ECO:0007669"/>
    <property type="project" value="UniProtKB-KW"/>
</dbReference>
<dbReference type="InterPro" id="IPR026506">
    <property type="entry name" value="GDPGP"/>
</dbReference>
<dbReference type="RefSeq" id="WP_083570656.1">
    <property type="nucleotide sequence ID" value="NZ_FQUM01000003.1"/>
</dbReference>
<name>A0A1M4YVH0_9BACT</name>
<dbReference type="Pfam" id="PF26216">
    <property type="entry name" value="GDPGP1_C"/>
    <property type="match status" value="1"/>
</dbReference>
<dbReference type="GO" id="GO:0016787">
    <property type="term" value="F:hydrolase activity"/>
    <property type="evidence" value="ECO:0007669"/>
    <property type="project" value="UniProtKB-KW"/>
</dbReference>
<dbReference type="EMBL" id="FQUM01000003">
    <property type="protein sequence ID" value="SHF09773.1"/>
    <property type="molecule type" value="Genomic_DNA"/>
</dbReference>
<feature type="domain" description="DUF4922" evidence="5">
    <location>
        <begin position="28"/>
        <end position="172"/>
    </location>
</feature>
<dbReference type="STRING" id="1484053.SAMN05444274_103481"/>
<dbReference type="Pfam" id="PF16269">
    <property type="entry name" value="DUF4922"/>
    <property type="match status" value="1"/>
</dbReference>
<dbReference type="AlphaFoldDB" id="A0A1M4YVH0"/>
<dbReference type="InterPro" id="IPR058865">
    <property type="entry name" value="GDPGP1_C"/>
</dbReference>
<keyword evidence="8" id="KW-1185">Reference proteome</keyword>
<dbReference type="PANTHER" id="PTHR20884:SF8">
    <property type="entry name" value="GDP-D-GLUCOSE PHOSPHORYLASE 1"/>
    <property type="match status" value="1"/>
</dbReference>
<gene>
    <name evidence="7" type="ORF">SAMN05444274_103481</name>
</gene>
<comment type="function">
    <text evidence="2">Specific and highly efficient GDP-D-glucose phosphorylase regulating the levels of GDP-D-glucose in cells.</text>
</comment>
<dbReference type="InterPro" id="IPR046320">
    <property type="entry name" value="DUF4922"/>
</dbReference>
<dbReference type="SUPFAM" id="SSF54197">
    <property type="entry name" value="HIT-like"/>
    <property type="match status" value="1"/>
</dbReference>
<dbReference type="InterPro" id="IPR036265">
    <property type="entry name" value="HIT-like_sf"/>
</dbReference>
<dbReference type="GO" id="GO:0005737">
    <property type="term" value="C:cytoplasm"/>
    <property type="evidence" value="ECO:0007669"/>
    <property type="project" value="UniProtKB-SubCell"/>
</dbReference>
<dbReference type="Proteomes" id="UP000184164">
    <property type="component" value="Unassembled WGS sequence"/>
</dbReference>
<dbReference type="GO" id="GO:0000166">
    <property type="term" value="F:nucleotide binding"/>
    <property type="evidence" value="ECO:0007669"/>
    <property type="project" value="UniProtKB-KW"/>
</dbReference>
<evidence type="ECO:0000313" key="7">
    <source>
        <dbReference type="EMBL" id="SHF09773.1"/>
    </source>
</evidence>
<organism evidence="7 8">
    <name type="scientific">Mariniphaga anaerophila</name>
    <dbReference type="NCBI Taxonomy" id="1484053"/>
    <lineage>
        <taxon>Bacteria</taxon>
        <taxon>Pseudomonadati</taxon>
        <taxon>Bacteroidota</taxon>
        <taxon>Bacteroidia</taxon>
        <taxon>Marinilabiliales</taxon>
        <taxon>Prolixibacteraceae</taxon>
        <taxon>Mariniphaga</taxon>
    </lineage>
</organism>
<evidence type="ECO:0000313" key="8">
    <source>
        <dbReference type="Proteomes" id="UP000184164"/>
    </source>
</evidence>
<feature type="domain" description="GDPGP1-like C-terminal" evidence="6">
    <location>
        <begin position="189"/>
        <end position="329"/>
    </location>
</feature>
<proteinExistence type="predicted"/>
<dbReference type="EC" id="2.7.7.78" evidence="3"/>
<reference evidence="7 8" key="1">
    <citation type="submission" date="2016-11" db="EMBL/GenBank/DDBJ databases">
        <authorList>
            <person name="Jaros S."/>
            <person name="Januszkiewicz K."/>
            <person name="Wedrychowicz H."/>
        </authorList>
    </citation>
    <scope>NUCLEOTIDE SEQUENCE [LARGE SCALE GENOMIC DNA]</scope>
    <source>
        <strain evidence="7 8">DSM 26910</strain>
    </source>
</reference>